<keyword evidence="7" id="KW-0967">Endosome</keyword>
<evidence type="ECO:0000256" key="1">
    <source>
        <dbReference type="ARBA" id="ARBA00004195"/>
    </source>
</evidence>
<feature type="transmembrane region" description="Helical" evidence="14">
    <location>
        <begin position="104"/>
        <end position="121"/>
    </location>
</feature>
<evidence type="ECO:0000256" key="9">
    <source>
        <dbReference type="ARBA" id="ARBA00023053"/>
    </source>
</evidence>
<feature type="transmembrane region" description="Helical" evidence="14">
    <location>
        <begin position="506"/>
        <end position="527"/>
    </location>
</feature>
<evidence type="ECO:0000256" key="13">
    <source>
        <dbReference type="RuleBase" id="RU003722"/>
    </source>
</evidence>
<dbReference type="OMA" id="FTYVRRF"/>
<dbReference type="InterPro" id="IPR004709">
    <property type="entry name" value="NaH_exchanger"/>
</dbReference>
<dbReference type="GO" id="GO:0055038">
    <property type="term" value="C:recycling endosome membrane"/>
    <property type="evidence" value="ECO:0007669"/>
    <property type="project" value="UniProtKB-SubCell"/>
</dbReference>
<dbReference type="NCBIfam" id="TIGR00840">
    <property type="entry name" value="b_cpa1"/>
    <property type="match status" value="1"/>
</dbReference>
<evidence type="ECO:0000256" key="11">
    <source>
        <dbReference type="ARBA" id="ARBA00023136"/>
    </source>
</evidence>
<comment type="similarity">
    <text evidence="3 13">Belongs to the monovalent cation:proton antiporter 1 (CPA1) transporter (TC 2.A.36) family.</text>
</comment>
<keyword evidence="6 13" id="KW-0812">Transmembrane</keyword>
<feature type="signal peptide" evidence="15">
    <location>
        <begin position="1"/>
        <end position="43"/>
    </location>
</feature>
<dbReference type="OrthoDB" id="196264at2759"/>
<feature type="transmembrane region" description="Helical" evidence="14">
    <location>
        <begin position="212"/>
        <end position="232"/>
    </location>
</feature>
<reference evidence="17" key="1">
    <citation type="journal article" date="2019" name="PeerJ">
        <title>Genes of the pig, Sus scrofa, reconstructed with EvidentialGene.</title>
        <authorList>
            <person name="Gilbert D.G."/>
        </authorList>
    </citation>
    <scope>NUCLEOTIDE SEQUENCE</scope>
</reference>
<feature type="transmembrane region" description="Helical" evidence="14">
    <location>
        <begin position="481"/>
        <end position="500"/>
    </location>
</feature>
<evidence type="ECO:0000256" key="2">
    <source>
        <dbReference type="ARBA" id="ARBA00004651"/>
    </source>
</evidence>
<name>A0A481B7Y0_PIG</name>
<dbReference type="GeneID" id="100621561"/>
<keyword evidence="10 13" id="KW-0406">Ion transport</keyword>
<evidence type="ECO:0000256" key="7">
    <source>
        <dbReference type="ARBA" id="ARBA00022753"/>
    </source>
</evidence>
<dbReference type="AlphaFoldDB" id="A0A481B7Y0"/>
<keyword evidence="9" id="KW-0915">Sodium</keyword>
<keyword evidence="8 14" id="KW-1133">Transmembrane helix</keyword>
<keyword evidence="4 13" id="KW-0813">Transport</keyword>
<evidence type="ECO:0000256" key="3">
    <source>
        <dbReference type="ARBA" id="ARBA00007367"/>
    </source>
</evidence>
<dbReference type="Gene3D" id="6.10.140.1330">
    <property type="match status" value="1"/>
</dbReference>
<protein>
    <recommendedName>
        <fullName evidence="13">Sodium/hydrogen exchanger</fullName>
    </recommendedName>
</protein>
<evidence type="ECO:0000256" key="4">
    <source>
        <dbReference type="ARBA" id="ARBA00022448"/>
    </source>
</evidence>
<evidence type="ECO:0000256" key="12">
    <source>
        <dbReference type="ARBA" id="ARBA00023201"/>
    </source>
</evidence>
<keyword evidence="5" id="KW-1003">Cell membrane</keyword>
<feature type="transmembrane region" description="Helical" evidence="14">
    <location>
        <begin position="369"/>
        <end position="393"/>
    </location>
</feature>
<evidence type="ECO:0000259" key="16">
    <source>
        <dbReference type="Pfam" id="PF00999"/>
    </source>
</evidence>
<evidence type="ECO:0000256" key="15">
    <source>
        <dbReference type="SAM" id="SignalP"/>
    </source>
</evidence>
<keyword evidence="11 14" id="KW-0472">Membrane</keyword>
<dbReference type="InterPro" id="IPR002090">
    <property type="entry name" value="NHE-6/7/9"/>
</dbReference>
<dbReference type="CTD" id="10479"/>
<comment type="subcellular location">
    <subcellularLocation>
        <location evidence="2">Cell membrane</location>
        <topology evidence="2">Multi-pass membrane protein</topology>
    </subcellularLocation>
    <subcellularLocation>
        <location evidence="1">Recycling endosome membrane</location>
        <topology evidence="1">Multi-pass membrane protein</topology>
    </subcellularLocation>
</comment>
<organism evidence="17">
    <name type="scientific">Sus scrofa</name>
    <name type="common">Pig</name>
    <dbReference type="NCBI Taxonomy" id="9823"/>
    <lineage>
        <taxon>Eukaryota</taxon>
        <taxon>Metazoa</taxon>
        <taxon>Chordata</taxon>
        <taxon>Craniata</taxon>
        <taxon>Vertebrata</taxon>
        <taxon>Euteleostomi</taxon>
        <taxon>Mammalia</taxon>
        <taxon>Eutheria</taxon>
        <taxon>Laurasiatheria</taxon>
        <taxon>Artiodactyla</taxon>
        <taxon>Suina</taxon>
        <taxon>Suidae</taxon>
        <taxon>Sus</taxon>
    </lineage>
</organism>
<evidence type="ECO:0000313" key="17">
    <source>
        <dbReference type="EMBL" id="HDC53848.1"/>
    </source>
</evidence>
<keyword evidence="13" id="KW-0050">Antiport</keyword>
<proteinExistence type="inferred from homology"/>
<dbReference type="GO" id="GO:0015385">
    <property type="term" value="F:sodium:proton antiporter activity"/>
    <property type="evidence" value="ECO:0007669"/>
    <property type="project" value="InterPro"/>
</dbReference>
<dbReference type="PANTHER" id="PTHR10110:SF94">
    <property type="entry name" value="SODIUM_HYDROGEN EXCHANGER 6"/>
    <property type="match status" value="1"/>
</dbReference>
<feature type="transmembrane region" description="Helical" evidence="14">
    <location>
        <begin position="327"/>
        <end position="349"/>
    </location>
</feature>
<evidence type="ECO:0000256" key="10">
    <source>
        <dbReference type="ARBA" id="ARBA00023065"/>
    </source>
</evidence>
<evidence type="ECO:0000256" key="14">
    <source>
        <dbReference type="SAM" id="Phobius"/>
    </source>
</evidence>
<evidence type="ECO:0000256" key="5">
    <source>
        <dbReference type="ARBA" id="ARBA00022475"/>
    </source>
</evidence>
<dbReference type="EMBL" id="DQIR01204791">
    <property type="protein sequence ID" value="HDB60268.1"/>
    <property type="molecule type" value="Transcribed_RNA"/>
</dbReference>
<dbReference type="GO" id="GO:0005886">
    <property type="term" value="C:plasma membrane"/>
    <property type="evidence" value="ECO:0007669"/>
    <property type="project" value="UniProtKB-SubCell"/>
</dbReference>
<evidence type="ECO:0000256" key="8">
    <source>
        <dbReference type="ARBA" id="ARBA00022989"/>
    </source>
</evidence>
<feature type="domain" description="Cation/H+ exchanger transmembrane" evidence="16">
    <location>
        <begin position="85"/>
        <end position="535"/>
    </location>
</feature>
<keyword evidence="12 13" id="KW-0739">Sodium transport</keyword>
<accession>A0A481B7Y0</accession>
<dbReference type="KEGG" id="ssc:100621561"/>
<dbReference type="EMBL" id="DQIR01298370">
    <property type="protein sequence ID" value="HDC53848.1"/>
    <property type="molecule type" value="Transcribed_RNA"/>
</dbReference>
<feature type="chain" id="PRO_5044605184" description="Sodium/hydrogen exchanger" evidence="15">
    <location>
        <begin position="44"/>
        <end position="702"/>
    </location>
</feature>
<dbReference type="InterPro" id="IPR006153">
    <property type="entry name" value="Cation/H_exchanger_TM"/>
</dbReference>
<dbReference type="PANTHER" id="PTHR10110">
    <property type="entry name" value="SODIUM/HYDROGEN EXCHANGER"/>
    <property type="match status" value="1"/>
</dbReference>
<feature type="transmembrane region" description="Helical" evidence="14">
    <location>
        <begin position="73"/>
        <end position="92"/>
    </location>
</feature>
<dbReference type="InterPro" id="IPR018422">
    <property type="entry name" value="Cation/H_exchanger_CPA1"/>
</dbReference>
<keyword evidence="15" id="KW-0732">Signal</keyword>
<dbReference type="PRINTS" id="PR01088">
    <property type="entry name" value="NAHEXCHNGR6"/>
</dbReference>
<feature type="transmembrane region" description="Helical" evidence="14">
    <location>
        <begin position="183"/>
        <end position="200"/>
    </location>
</feature>
<evidence type="ECO:0000256" key="6">
    <source>
        <dbReference type="ARBA" id="ARBA00022692"/>
    </source>
</evidence>
<dbReference type="RefSeq" id="XP_003484206.1">
    <property type="nucleotide sequence ID" value="XM_003484158.4"/>
</dbReference>
<feature type="transmembrane region" description="Helical" evidence="14">
    <location>
        <begin position="414"/>
        <end position="435"/>
    </location>
</feature>
<dbReference type="PRINTS" id="PR01084">
    <property type="entry name" value="NAHEXCHNGR"/>
</dbReference>
<dbReference type="GO" id="GO:0006885">
    <property type="term" value="P:regulation of pH"/>
    <property type="evidence" value="ECO:0007669"/>
    <property type="project" value="InterPro"/>
</dbReference>
<sequence length="702" mass="77530">MARRGWLRAPLRRGVGGASPRARGLTRPLWLLLAVGVFGWAGASDGAGGAARAMDEEIVSEKQAEESHRQDSANLLIFILLLTLTILTIWLFKHRRARFLHETGLAMIYGLLVGLVLRYGIHVPSDVNNVTLSCEVQSSPTTLLVNVSGKFYEYTLKGEISSHELNNVQDNEMLRKVTFDPEVFFNILLPPIIFYAGYSLKRRHFFRNLGSILAYAFLGTAISCFVIGSIMYGCVTLMKVTGQLAGDFYFTDCLLFGAIVSATDPVTVLAIFHELQVDVELYALLFGESVLNDAVAIVLSSSIVAYQPAGDNSHTFDVTAMFKSIGIFLGIFSGSFAMGAATGVVTALVTKFTKLREFQLLETGLFFLMSWSTFLLAEAWGFTGVVAVLFCGITQAHYTYNNLSTESQHRTKQLFELLNFLAENFIFSYMGLTLFTFQNHVFNPTFVVGAFIAIFLGRAANIYPLSLLLNLGRRSKIGSNFQHMMMFAGLRGAMAFALAIRDTATYARQMMFSTTLLIVFFTVWVFGGGTTAMLSCLHIRVGVDSDQEHLGIPESERRTTKAESAWLFRIWYNFDHNYLKPLLTHSGPPLTTTLPACCGPIARCLTSPQAYENQEQLKDDDSDLILNDGDISLTYGDSTVNTESATSGAPRRFVGNSSEDALDRELALGDHELVIRGTRLVLPMDDSEPPLNLLDNTRHGPA</sequence>
<dbReference type="Pfam" id="PF00999">
    <property type="entry name" value="Na_H_Exchanger"/>
    <property type="match status" value="1"/>
</dbReference>
<feature type="transmembrane region" description="Helical" evidence="14">
    <location>
        <begin position="447"/>
        <end position="469"/>
    </location>
</feature>